<keyword evidence="5" id="KW-0418">Kinase</keyword>
<dbReference type="GO" id="GO:0035556">
    <property type="term" value="P:intracellular signal transduction"/>
    <property type="evidence" value="ECO:0007669"/>
    <property type="project" value="TreeGrafter"/>
</dbReference>
<dbReference type="GO" id="GO:0000226">
    <property type="term" value="P:microtubule cytoskeleton organization"/>
    <property type="evidence" value="ECO:0007669"/>
    <property type="project" value="TreeGrafter"/>
</dbReference>
<dbReference type="WBParaSite" id="SMUV_0000298501-mRNA-1">
    <property type="protein sequence ID" value="SMUV_0000298501-mRNA-1"/>
    <property type="gene ID" value="SMUV_0000298501"/>
</dbReference>
<feature type="binding site" evidence="9">
    <location>
        <position position="92"/>
    </location>
    <ligand>
        <name>ATP</name>
        <dbReference type="ChEBI" id="CHEBI:30616"/>
    </ligand>
</feature>
<evidence type="ECO:0000256" key="7">
    <source>
        <dbReference type="ARBA" id="ARBA00047899"/>
    </source>
</evidence>
<dbReference type="InterPro" id="IPR011009">
    <property type="entry name" value="Kinase-like_dom_sf"/>
</dbReference>
<evidence type="ECO:0000256" key="6">
    <source>
        <dbReference type="ARBA" id="ARBA00022840"/>
    </source>
</evidence>
<evidence type="ECO:0000313" key="11">
    <source>
        <dbReference type="Proteomes" id="UP000046393"/>
    </source>
</evidence>
<evidence type="ECO:0000259" key="10">
    <source>
        <dbReference type="PROSITE" id="PS50011"/>
    </source>
</evidence>
<dbReference type="STRING" id="451379.A0A0N5AFD5"/>
<dbReference type="Proteomes" id="UP000046393">
    <property type="component" value="Unplaced"/>
</dbReference>
<accession>A0A0N5AFD5</accession>
<proteinExistence type="predicted"/>
<keyword evidence="6 9" id="KW-0067">ATP-binding</keyword>
<dbReference type="EC" id="2.7.11.1" evidence="1"/>
<evidence type="ECO:0000256" key="4">
    <source>
        <dbReference type="ARBA" id="ARBA00022741"/>
    </source>
</evidence>
<dbReference type="PANTHER" id="PTHR24346">
    <property type="entry name" value="MAP/MICROTUBULE AFFINITY-REGULATING KINASE"/>
    <property type="match status" value="1"/>
</dbReference>
<sequence length="305" mass="35677">KVIKELRNSEHPGSVIRTVSAQSLPIPPAFNSGDTPYEKQVYLLKNDLMVQKDVTLGRRIGFYKLGKELGAGNFSKVKLGIHILTREKVAVKIMERSRMDQKAQHLLFREIQAMEELHHPNIIRLFEVPNELFLRPMVDVWALGVLLYFMLVGNTPFRGETIADLRQSILKGFFDLPDYLSSFAQLIITRMLELNPEKRMTVFDIKKTFWLKDCKFANSYFQCTIHPRKDELEKNPLLHDVWKNLDQYGISEEMLREAFPKGPYNTIVGTYRIVLYQVQIQTEEQRQRIQKRTPMLNRSKTCNLF</sequence>
<comment type="catalytic activity">
    <reaction evidence="7">
        <text>L-threonyl-[protein] + ATP = O-phospho-L-threonyl-[protein] + ADP + H(+)</text>
        <dbReference type="Rhea" id="RHEA:46608"/>
        <dbReference type="Rhea" id="RHEA-COMP:11060"/>
        <dbReference type="Rhea" id="RHEA-COMP:11605"/>
        <dbReference type="ChEBI" id="CHEBI:15378"/>
        <dbReference type="ChEBI" id="CHEBI:30013"/>
        <dbReference type="ChEBI" id="CHEBI:30616"/>
        <dbReference type="ChEBI" id="CHEBI:61977"/>
        <dbReference type="ChEBI" id="CHEBI:456216"/>
        <dbReference type="EC" id="2.7.11.1"/>
    </reaction>
</comment>
<dbReference type="PROSITE" id="PS50011">
    <property type="entry name" value="PROTEIN_KINASE_DOM"/>
    <property type="match status" value="1"/>
</dbReference>
<comment type="catalytic activity">
    <reaction evidence="8">
        <text>L-seryl-[protein] + ATP = O-phospho-L-seryl-[protein] + ADP + H(+)</text>
        <dbReference type="Rhea" id="RHEA:17989"/>
        <dbReference type="Rhea" id="RHEA-COMP:9863"/>
        <dbReference type="Rhea" id="RHEA-COMP:11604"/>
        <dbReference type="ChEBI" id="CHEBI:15378"/>
        <dbReference type="ChEBI" id="CHEBI:29999"/>
        <dbReference type="ChEBI" id="CHEBI:30616"/>
        <dbReference type="ChEBI" id="CHEBI:83421"/>
        <dbReference type="ChEBI" id="CHEBI:456216"/>
        <dbReference type="EC" id="2.7.11.1"/>
    </reaction>
</comment>
<organism evidence="11 12">
    <name type="scientific">Syphacia muris</name>
    <dbReference type="NCBI Taxonomy" id="451379"/>
    <lineage>
        <taxon>Eukaryota</taxon>
        <taxon>Metazoa</taxon>
        <taxon>Ecdysozoa</taxon>
        <taxon>Nematoda</taxon>
        <taxon>Chromadorea</taxon>
        <taxon>Rhabditida</taxon>
        <taxon>Spirurina</taxon>
        <taxon>Oxyuridomorpha</taxon>
        <taxon>Oxyuroidea</taxon>
        <taxon>Oxyuridae</taxon>
        <taxon>Syphacia</taxon>
    </lineage>
</organism>
<keyword evidence="4 9" id="KW-0547">Nucleotide-binding</keyword>
<dbReference type="GO" id="GO:0005737">
    <property type="term" value="C:cytoplasm"/>
    <property type="evidence" value="ECO:0007669"/>
    <property type="project" value="TreeGrafter"/>
</dbReference>
<dbReference type="InterPro" id="IPR000719">
    <property type="entry name" value="Prot_kinase_dom"/>
</dbReference>
<dbReference type="GO" id="GO:0050321">
    <property type="term" value="F:tau-protein kinase activity"/>
    <property type="evidence" value="ECO:0007669"/>
    <property type="project" value="TreeGrafter"/>
</dbReference>
<reference evidence="12" key="1">
    <citation type="submission" date="2017-02" db="UniProtKB">
        <authorList>
            <consortium name="WormBaseParasite"/>
        </authorList>
    </citation>
    <scope>IDENTIFICATION</scope>
</reference>
<evidence type="ECO:0000256" key="3">
    <source>
        <dbReference type="ARBA" id="ARBA00022679"/>
    </source>
</evidence>
<keyword evidence="3" id="KW-0808">Transferase</keyword>
<evidence type="ECO:0000256" key="1">
    <source>
        <dbReference type="ARBA" id="ARBA00012513"/>
    </source>
</evidence>
<dbReference type="Gene3D" id="1.10.510.10">
    <property type="entry name" value="Transferase(Phosphotransferase) domain 1"/>
    <property type="match status" value="1"/>
</dbReference>
<feature type="domain" description="Protein kinase" evidence="10">
    <location>
        <begin position="63"/>
        <end position="305"/>
    </location>
</feature>
<dbReference type="Pfam" id="PF00069">
    <property type="entry name" value="Pkinase"/>
    <property type="match status" value="2"/>
</dbReference>
<dbReference type="Gene3D" id="3.30.200.20">
    <property type="entry name" value="Phosphorylase Kinase, domain 1"/>
    <property type="match status" value="1"/>
</dbReference>
<evidence type="ECO:0000313" key="12">
    <source>
        <dbReference type="WBParaSite" id="SMUV_0000298501-mRNA-1"/>
    </source>
</evidence>
<dbReference type="PROSITE" id="PS00107">
    <property type="entry name" value="PROTEIN_KINASE_ATP"/>
    <property type="match status" value="1"/>
</dbReference>
<protein>
    <recommendedName>
        <fullName evidence="1">non-specific serine/threonine protein kinase</fullName>
        <ecNumber evidence="1">2.7.11.1</ecNumber>
    </recommendedName>
</protein>
<evidence type="ECO:0000256" key="2">
    <source>
        <dbReference type="ARBA" id="ARBA00022527"/>
    </source>
</evidence>
<dbReference type="GO" id="GO:0005524">
    <property type="term" value="F:ATP binding"/>
    <property type="evidence" value="ECO:0007669"/>
    <property type="project" value="UniProtKB-UniRule"/>
</dbReference>
<evidence type="ECO:0000256" key="5">
    <source>
        <dbReference type="ARBA" id="ARBA00022777"/>
    </source>
</evidence>
<keyword evidence="2" id="KW-0723">Serine/threonine-protein kinase</keyword>
<evidence type="ECO:0000256" key="9">
    <source>
        <dbReference type="PROSITE-ProRule" id="PRU10141"/>
    </source>
</evidence>
<dbReference type="AlphaFoldDB" id="A0A0N5AFD5"/>
<name>A0A0N5AFD5_9BILA</name>
<dbReference type="PANTHER" id="PTHR24346:SF49">
    <property type="entry name" value="NIM1 SERINE_THREONINE PROTEIN KINASE"/>
    <property type="match status" value="1"/>
</dbReference>
<keyword evidence="11" id="KW-1185">Reference proteome</keyword>
<dbReference type="FunFam" id="3.30.200.20:FF:000003">
    <property type="entry name" value="Non-specific serine/threonine protein kinase"/>
    <property type="match status" value="1"/>
</dbReference>
<evidence type="ECO:0000256" key="8">
    <source>
        <dbReference type="ARBA" id="ARBA00048679"/>
    </source>
</evidence>
<dbReference type="InterPro" id="IPR017441">
    <property type="entry name" value="Protein_kinase_ATP_BS"/>
</dbReference>
<dbReference type="SUPFAM" id="SSF56112">
    <property type="entry name" value="Protein kinase-like (PK-like)"/>
    <property type="match status" value="1"/>
</dbReference>